<evidence type="ECO:0000313" key="2">
    <source>
        <dbReference type="EMBL" id="AFJ03864.1"/>
    </source>
</evidence>
<name>I1YLS1_METFJ</name>
<dbReference type="Pfam" id="PF17273">
    <property type="entry name" value="DUF5338"/>
    <property type="match status" value="1"/>
</dbReference>
<feature type="region of interest" description="Disordered" evidence="1">
    <location>
        <begin position="80"/>
        <end position="145"/>
    </location>
</feature>
<evidence type="ECO:0000313" key="3">
    <source>
        <dbReference type="Proteomes" id="UP000009145"/>
    </source>
</evidence>
<dbReference type="AlphaFoldDB" id="I1YLS1"/>
<proteinExistence type="predicted"/>
<dbReference type="PATRIC" id="fig|754477.3.peg.2697"/>
<keyword evidence="3" id="KW-1185">Reference proteome</keyword>
<dbReference type="HOGENOM" id="CLU_147357_1_0_6"/>
<evidence type="ECO:0000256" key="1">
    <source>
        <dbReference type="SAM" id="MobiDB-lite"/>
    </source>
</evidence>
<reference evidence="2 3" key="1">
    <citation type="journal article" date="2012" name="J. Bacteriol.">
        <title>Complete genome sequences of Methylophaga sp. strain JAM1 and Methylophaga sp. strain JAM7.</title>
        <authorList>
            <person name="Villeneuve C."/>
            <person name="Martineau C."/>
            <person name="Mauffrey F."/>
            <person name="Villemur R."/>
        </authorList>
    </citation>
    <scope>NUCLEOTIDE SEQUENCE [LARGE SCALE GENOMIC DNA]</scope>
    <source>
        <strain evidence="2 3">JAM7</strain>
        <plasmid evidence="3">pJAM7</plasmid>
    </source>
</reference>
<dbReference type="OrthoDB" id="8686887at2"/>
<geneLocation type="plasmid" evidence="3">
    <name>pJAM7</name>
</geneLocation>
<gene>
    <name evidence="2" type="ordered locus">Q7C_2744</name>
</gene>
<keyword evidence="2" id="KW-0614">Plasmid</keyword>
<sequence length="145" mass="16378">MAKARSYTDELAEWVKKRDKTRTRQDKNVVAFLAVRDDVKEAIAAGYAIKTIWEHMHEQGKIAYRYETFLKHVKRHIKEAKTDKQPVLAAKNEADASATNKQPDNKPVTAAPKAKGSESKENEKPQLPGTGGFNYQAKPNKEDLI</sequence>
<dbReference type="RefSeq" id="WP_014708280.1">
    <property type="nucleotide sequence ID" value="NC_017858.1"/>
</dbReference>
<dbReference type="Proteomes" id="UP000009145">
    <property type="component" value="Plasmid pJAM7"/>
</dbReference>
<dbReference type="EMBL" id="CP003381">
    <property type="protein sequence ID" value="AFJ03864.1"/>
    <property type="molecule type" value="Genomic_DNA"/>
</dbReference>
<protein>
    <submittedName>
        <fullName evidence="2">Putative OriT-binding protein, TraK</fullName>
    </submittedName>
</protein>
<dbReference type="KEGG" id="mec:Q7C_2744"/>
<accession>I1YLS1</accession>
<organism evidence="2 3">
    <name type="scientific">Methylophaga frappieri (strain ATCC BAA-2434 / DSM 25690 / JAM7)</name>
    <dbReference type="NCBI Taxonomy" id="754477"/>
    <lineage>
        <taxon>Bacteria</taxon>
        <taxon>Pseudomonadati</taxon>
        <taxon>Pseudomonadota</taxon>
        <taxon>Gammaproteobacteria</taxon>
        <taxon>Thiotrichales</taxon>
        <taxon>Piscirickettsiaceae</taxon>
        <taxon>Methylophaga</taxon>
    </lineage>
</organism>
<dbReference type="InterPro" id="IPR035225">
    <property type="entry name" value="DUF5338"/>
</dbReference>
<feature type="compositionally biased region" description="Basic and acidic residues" evidence="1">
    <location>
        <begin position="115"/>
        <end position="124"/>
    </location>
</feature>